<keyword evidence="1" id="KW-0472">Membrane</keyword>
<dbReference type="AlphaFoldDB" id="X6NFL5"/>
<feature type="transmembrane region" description="Helical" evidence="1">
    <location>
        <begin position="433"/>
        <end position="456"/>
    </location>
</feature>
<dbReference type="Proteomes" id="UP000023152">
    <property type="component" value="Unassembled WGS sequence"/>
</dbReference>
<dbReference type="EMBL" id="ASPP01009419">
    <property type="protein sequence ID" value="ETO24137.1"/>
    <property type="molecule type" value="Genomic_DNA"/>
</dbReference>
<feature type="domain" description="SAM" evidence="2">
    <location>
        <begin position="64"/>
        <end position="132"/>
    </location>
</feature>
<keyword evidence="1" id="KW-1133">Transmembrane helix</keyword>
<evidence type="ECO:0000313" key="3">
    <source>
        <dbReference type="EMBL" id="ETO24137.1"/>
    </source>
</evidence>
<evidence type="ECO:0000313" key="4">
    <source>
        <dbReference type="Proteomes" id="UP000023152"/>
    </source>
</evidence>
<evidence type="ECO:0000259" key="2">
    <source>
        <dbReference type="PROSITE" id="PS50105"/>
    </source>
</evidence>
<dbReference type="Gene3D" id="1.10.150.50">
    <property type="entry name" value="Transcription Factor, Ets-1"/>
    <property type="match status" value="1"/>
</dbReference>
<keyword evidence="1" id="KW-0812">Transmembrane</keyword>
<evidence type="ECO:0000256" key="1">
    <source>
        <dbReference type="SAM" id="Phobius"/>
    </source>
</evidence>
<dbReference type="SUPFAM" id="SSF47769">
    <property type="entry name" value="SAM/Pointed domain"/>
    <property type="match status" value="1"/>
</dbReference>
<gene>
    <name evidence="3" type="ORF">RFI_13021</name>
</gene>
<dbReference type="PROSITE" id="PS50105">
    <property type="entry name" value="SAM_DOMAIN"/>
    <property type="match status" value="1"/>
</dbReference>
<accession>X6NFL5</accession>
<proteinExistence type="predicted"/>
<comment type="caution">
    <text evidence="3">The sequence shown here is derived from an EMBL/GenBank/DDBJ whole genome shotgun (WGS) entry which is preliminary data.</text>
</comment>
<keyword evidence="4" id="KW-1185">Reference proteome</keyword>
<dbReference type="InterPro" id="IPR013761">
    <property type="entry name" value="SAM/pointed_sf"/>
</dbReference>
<protein>
    <recommendedName>
        <fullName evidence="2">SAM domain-containing protein</fullName>
    </recommendedName>
</protein>
<reference evidence="3 4" key="1">
    <citation type="journal article" date="2013" name="Curr. Biol.">
        <title>The Genome of the Foraminiferan Reticulomyxa filosa.</title>
        <authorList>
            <person name="Glockner G."/>
            <person name="Hulsmann N."/>
            <person name="Schleicher M."/>
            <person name="Noegel A.A."/>
            <person name="Eichinger L."/>
            <person name="Gallinger C."/>
            <person name="Pawlowski J."/>
            <person name="Sierra R."/>
            <person name="Euteneuer U."/>
            <person name="Pillet L."/>
            <person name="Moustafa A."/>
            <person name="Platzer M."/>
            <person name="Groth M."/>
            <person name="Szafranski K."/>
            <person name="Schliwa M."/>
        </authorList>
    </citation>
    <scope>NUCLEOTIDE SEQUENCE [LARGE SCALE GENOMIC DNA]</scope>
</reference>
<feature type="transmembrane region" description="Helical" evidence="1">
    <location>
        <begin position="319"/>
        <end position="338"/>
    </location>
</feature>
<sequence length="1061" mass="123048">MSISTGPAFFNSFAYVDCKIQKKYHTKTSLRMHQICGRLISSGDWSKRQQKDVRDQFPKKLTKWRTADVCQWVESLENGNFKEFVEKFYNANVDGITLCGLRDSDLKHEPFEMRNVTKRKHFLHELSKLKRQFLQQMGNDVLMSTPTKSWRDGYLLSDDKYGVKTSSDKEMTELYIPCSWLIPSKARGQKTALFPAQIQLMNDQLIRHLFIDTQISYQVVDDKQQLGFLCKASAFHIYNLTKSLYFLSKRRAILPITTHNNNNKAPSVFIPHRMLFALNEHGIIDRLAFDHKAIPFIKTNGKLSFCPSVFDPSYSNVQAIFHDLASFLLVCLFVLFTFKINQANKLSSDTLTILGWMLASTEPDRKVIDHLWLYHWKQGKHECQKWQIHDSSINQSTDTISTAQNDLLLCFHWRQSTLSKSDTFAIDNAVEKVISICFCCVIMCYVSSIMVNIQIYDKNATAVALSSWKAKWFSRWLPNILTSKRLGFDQRHIRVSLDPPQYVILHPDFGFRKRLLQSISSCLPVRCLFSLSIHNITNYKGFLFTQEWTQISLNNGAQKILKMIPHEDFSFIPSFKASQSILWLNHETSEYEVRCPKSNESAGQDFVSRFSKVHYFFSLFFLYANKTNTLYSVLQWDYTLPDTFQRFHVEEWKKILRLAILQSLKQLNMYDTSKLHRLSPSYISVVDDHENKVLYAFHPSFVLPDILPAVLSQLKQILSVTRKSFQSFYIHKINVCMIYFHTQKETIAVMQEQLLASDFDIVSLVQIISNIYRVFATFIGSASSQNYTIRGNFIENQIQSQMQQLEKTIVCIPLHERHDSLTQSQLGKALLNQIFESTQTLYPLLQDNVLYFRHELPSVRLAVINAVIDTFFDLSLTFKSLPQDLYILKRDVELAHDILHSVNGEILFEKVQTENGSAADTYAPSPIVKFLSLLVYQCGLCANVDFLKVLWLALSKTVLHSCTENSPNYQLYTIFTRSILVNLQNFKDWKYLFFETGIIYDTTIMQTLLSVMKANQENMSSEYKDLIQLLIAWDDNEGKKWSIQSIIGNEFWNKNVIAIGK</sequence>
<organism evidence="3 4">
    <name type="scientific">Reticulomyxa filosa</name>
    <dbReference type="NCBI Taxonomy" id="46433"/>
    <lineage>
        <taxon>Eukaryota</taxon>
        <taxon>Sar</taxon>
        <taxon>Rhizaria</taxon>
        <taxon>Retaria</taxon>
        <taxon>Foraminifera</taxon>
        <taxon>Monothalamids</taxon>
        <taxon>Reticulomyxidae</taxon>
        <taxon>Reticulomyxa</taxon>
    </lineage>
</organism>
<name>X6NFL5_RETFI</name>
<dbReference type="InterPro" id="IPR001660">
    <property type="entry name" value="SAM"/>
</dbReference>